<organism evidence="2 3">
    <name type="scientific">Actinokineospora spheciospongiae</name>
    <dbReference type="NCBI Taxonomy" id="909613"/>
    <lineage>
        <taxon>Bacteria</taxon>
        <taxon>Bacillati</taxon>
        <taxon>Actinomycetota</taxon>
        <taxon>Actinomycetes</taxon>
        <taxon>Pseudonocardiales</taxon>
        <taxon>Pseudonocardiaceae</taxon>
        <taxon>Actinokineospora</taxon>
    </lineage>
</organism>
<dbReference type="EMBL" id="AYXG01000020">
    <property type="protein sequence ID" value="EWC64180.1"/>
    <property type="molecule type" value="Genomic_DNA"/>
</dbReference>
<protein>
    <submittedName>
        <fullName evidence="2">Type I restriction-modification system, restriction subunit R</fullName>
        <ecNumber evidence="2">3.1.21.3</ecNumber>
    </submittedName>
</protein>
<dbReference type="EC" id="3.1.21.3" evidence="2"/>
<dbReference type="Pfam" id="PF18766">
    <property type="entry name" value="SWI2_SNF2"/>
    <property type="match status" value="1"/>
</dbReference>
<dbReference type="PATRIC" id="fig|909613.9.peg.521"/>
<dbReference type="PANTHER" id="PTHR42927">
    <property type="entry name" value="HELICASE SUPERFAMILY 1 AND 2 DOMAIN-CONTAINING PROTEIN"/>
    <property type="match status" value="1"/>
</dbReference>
<sequence>MHTERAFEDAIEAAMVAAGWQRGQRDGYNRELGLDTDQLFSFIGATQDDVWGRLRAHYGNDTDEQMRQFGRFLAKEIDKRGAVDVLRHGVRDRGHLIRLAYFRPAHTLADDALVDYRRNRLSVTRQLAYSTRDRGRELDLALFVNGVPVATAELKNPLTGQNVEHAKEQYRRDRDPREPLFAKRALVHFAVDPDLVFLTTRLAGEKTRFLPFNTGSAGPGKDGGAGNPGAEPGRYRTSYLWEEVWQPEAWLDIVRRFVHLEEGTPQRGGRRPGPHARELIFPRYHQWHAVRSLIAHAAEHGSGHNYLVQHSAGSGKSNTIAWLAHRLSNLHGPDNEQVFDKVVVITDRAVLDRQLQDTIYQFEHRAGVVTKISDKAEGSKSEQVSSALAGETTKILVVTLQTFPFVLEKVDGLRGKRFAIIVDEAHSSQSGESAAALKRVLTKLGSKDIDEDDDPLTAAAFARGRHQSLSYFAFTATPKPKTIELFGVRTGDTVRPFHIYSMRQAIDEGFILDVLRNYVTYQTYWRLTGGDDDREVDERKASAALARFAVLSPASLQQRAELIVEHFIKHTRGRLGGRAKAMVVTRSREHAVKLYRKIKDYVDMRGYENCGALVAFSGEVKVDNLDADTVTEASMNGFGEAALPKAFAYTRADDENAAANPKPEYRILVVAEKYQTGFDQPLLTTMYVDKSLKGVAAVQTLSRLNRTHPRKGQDDLFVLDLANAAEDIQAAFRPYFEATITTPTDPNLIYDAQRAVMDQQLLVESEMEAFATEYERAQRFAGDRTKWDRAHAELYRLTHPARDRFAQLLEDDGERAEEFRSSLRDFVRKYGFLAQVIGFTERSLERLYVYGKMLLPQLARRQDPGIDLGQVDLTHLRIGRTGEHDLALDPEGEQVLPGFTGDGAGGQNERPVASLAELIAELNERFGSNLGESDIVRGSAEAAMAEPRVKAAAFANDEENFGHVFDEVFEDKLYERIENDTKAVQMFADDPQFNSELKSIARRYAYESLRRDVA</sequence>
<dbReference type="CDD" id="cd22332">
    <property type="entry name" value="HsdR_N"/>
    <property type="match status" value="1"/>
</dbReference>
<gene>
    <name evidence="2" type="ORF">UO65_0506</name>
</gene>
<dbReference type="InterPro" id="IPR055180">
    <property type="entry name" value="HsdR_RecA-like_helicase_dom_2"/>
</dbReference>
<dbReference type="SMART" id="SM00487">
    <property type="entry name" value="DEXDc"/>
    <property type="match status" value="1"/>
</dbReference>
<reference evidence="2 3" key="1">
    <citation type="journal article" date="2014" name="Genome Announc.">
        <title>Draft Genome Sequence of the Antitrypanosomally Active Sponge-Associated Bacterium Actinokineospora sp. Strain EG49.</title>
        <authorList>
            <person name="Harjes J."/>
            <person name="Ryu T."/>
            <person name="Abdelmohsen U.R."/>
            <person name="Moitinho-Silva L."/>
            <person name="Horn H."/>
            <person name="Ravasi T."/>
            <person name="Hentschel U."/>
        </authorList>
    </citation>
    <scope>NUCLEOTIDE SEQUENCE [LARGE SCALE GENOMIC DNA]</scope>
    <source>
        <strain evidence="2 3">EG49</strain>
    </source>
</reference>
<dbReference type="SUPFAM" id="SSF52540">
    <property type="entry name" value="P-loop containing nucleoside triphosphate hydrolases"/>
    <property type="match status" value="1"/>
</dbReference>
<evidence type="ECO:0000313" key="3">
    <source>
        <dbReference type="Proteomes" id="UP000019277"/>
    </source>
</evidence>
<dbReference type="GO" id="GO:0003677">
    <property type="term" value="F:DNA binding"/>
    <property type="evidence" value="ECO:0007669"/>
    <property type="project" value="UniProtKB-KW"/>
</dbReference>
<evidence type="ECO:0000259" key="1">
    <source>
        <dbReference type="PROSITE" id="PS51192"/>
    </source>
</evidence>
<dbReference type="Gene3D" id="3.90.1570.50">
    <property type="match status" value="1"/>
</dbReference>
<accession>W7ITF7</accession>
<dbReference type="PANTHER" id="PTHR42927:SF1">
    <property type="entry name" value="HELICASE SUPERFAMILY 1 AND 2 DOMAIN-CONTAINING PROTEIN"/>
    <property type="match status" value="1"/>
</dbReference>
<dbReference type="GO" id="GO:0009307">
    <property type="term" value="P:DNA restriction-modification system"/>
    <property type="evidence" value="ECO:0007669"/>
    <property type="project" value="UniProtKB-KW"/>
</dbReference>
<dbReference type="InterPro" id="IPR014001">
    <property type="entry name" value="Helicase_ATP-bd"/>
</dbReference>
<dbReference type="InterPro" id="IPR040980">
    <property type="entry name" value="SWI2_SNF2"/>
</dbReference>
<dbReference type="Proteomes" id="UP000019277">
    <property type="component" value="Unassembled WGS sequence"/>
</dbReference>
<keyword evidence="2" id="KW-0378">Hydrolase</keyword>
<dbReference type="PROSITE" id="PS51192">
    <property type="entry name" value="HELICASE_ATP_BIND_1"/>
    <property type="match status" value="1"/>
</dbReference>
<proteinExistence type="predicted"/>
<keyword evidence="3" id="KW-1185">Reference proteome</keyword>
<name>W7ITF7_9PSEU</name>
<comment type="caution">
    <text evidence="2">The sequence shown here is derived from an EMBL/GenBank/DDBJ whole genome shotgun (WGS) entry which is preliminary data.</text>
</comment>
<dbReference type="InterPro" id="IPR027417">
    <property type="entry name" value="P-loop_NTPase"/>
</dbReference>
<dbReference type="GO" id="GO:0009035">
    <property type="term" value="F:type I site-specific deoxyribonuclease activity"/>
    <property type="evidence" value="ECO:0007669"/>
    <property type="project" value="UniProtKB-EC"/>
</dbReference>
<evidence type="ECO:0000313" key="2">
    <source>
        <dbReference type="EMBL" id="EWC64180.1"/>
    </source>
</evidence>
<dbReference type="eggNOG" id="COG0610">
    <property type="taxonomic scope" value="Bacteria"/>
</dbReference>
<dbReference type="InterPro" id="IPR007409">
    <property type="entry name" value="Restrct_endonuc_type1_HsdR_N"/>
</dbReference>
<dbReference type="REBASE" id="858366">
    <property type="entry name" value="AspEG49ORF510P"/>
</dbReference>
<feature type="domain" description="Helicase ATP-binding" evidence="1">
    <location>
        <begin position="297"/>
        <end position="496"/>
    </location>
</feature>
<dbReference type="AlphaFoldDB" id="W7ITF7"/>
<dbReference type="Pfam" id="PF22679">
    <property type="entry name" value="T1R_D3-like"/>
    <property type="match status" value="1"/>
</dbReference>
<dbReference type="STRING" id="909613.UO65_0506"/>
<dbReference type="Pfam" id="PF04313">
    <property type="entry name" value="HSDR_N"/>
    <property type="match status" value="1"/>
</dbReference>
<dbReference type="REBASE" id="84849">
    <property type="entry name" value="AspEG49ORF506P"/>
</dbReference>
<dbReference type="Gene3D" id="3.40.50.300">
    <property type="entry name" value="P-loop containing nucleotide triphosphate hydrolases"/>
    <property type="match status" value="2"/>
</dbReference>
<dbReference type="GO" id="GO:0005524">
    <property type="term" value="F:ATP binding"/>
    <property type="evidence" value="ECO:0007669"/>
    <property type="project" value="UniProtKB-KW"/>
</dbReference>